<evidence type="ECO:0000259" key="7">
    <source>
        <dbReference type="PROSITE" id="PS50885"/>
    </source>
</evidence>
<dbReference type="CDD" id="cd06225">
    <property type="entry name" value="HAMP"/>
    <property type="match status" value="1"/>
</dbReference>
<evidence type="ECO:0000256" key="3">
    <source>
        <dbReference type="PROSITE-ProRule" id="PRU00284"/>
    </source>
</evidence>
<gene>
    <name evidence="8" type="ORF">F9B85_05205</name>
</gene>
<dbReference type="GO" id="GO:0007165">
    <property type="term" value="P:signal transduction"/>
    <property type="evidence" value="ECO:0007669"/>
    <property type="project" value="UniProtKB-KW"/>
</dbReference>
<name>A0A6I0ES38_9FIRM</name>
<dbReference type="PROSITE" id="PS50885">
    <property type="entry name" value="HAMP"/>
    <property type="match status" value="1"/>
</dbReference>
<dbReference type="Proteomes" id="UP000468766">
    <property type="component" value="Unassembled WGS sequence"/>
</dbReference>
<protein>
    <submittedName>
        <fullName evidence="8">HAMP domain-containing protein</fullName>
    </submittedName>
</protein>
<comment type="caution">
    <text evidence="8">The sequence shown here is derived from an EMBL/GenBank/DDBJ whole genome shotgun (WGS) entry which is preliminary data.</text>
</comment>
<dbReference type="EMBL" id="WBXO01000003">
    <property type="protein sequence ID" value="KAB2953310.1"/>
    <property type="molecule type" value="Genomic_DNA"/>
</dbReference>
<keyword evidence="5" id="KW-0472">Membrane</keyword>
<feature type="domain" description="Methyl-accepting transducer" evidence="6">
    <location>
        <begin position="266"/>
        <end position="537"/>
    </location>
</feature>
<evidence type="ECO:0000256" key="2">
    <source>
        <dbReference type="ARBA" id="ARBA00029447"/>
    </source>
</evidence>
<dbReference type="Gene3D" id="6.10.340.10">
    <property type="match status" value="1"/>
</dbReference>
<dbReference type="PANTHER" id="PTHR32089">
    <property type="entry name" value="METHYL-ACCEPTING CHEMOTAXIS PROTEIN MCPB"/>
    <property type="match status" value="1"/>
</dbReference>
<dbReference type="RefSeq" id="WP_151619240.1">
    <property type="nucleotide sequence ID" value="NZ_WBXO01000003.1"/>
</dbReference>
<dbReference type="PANTHER" id="PTHR32089:SF112">
    <property type="entry name" value="LYSOZYME-LIKE PROTEIN-RELATED"/>
    <property type="match status" value="1"/>
</dbReference>
<feature type="transmembrane region" description="Helical" evidence="5">
    <location>
        <begin position="174"/>
        <end position="197"/>
    </location>
</feature>
<comment type="similarity">
    <text evidence="2">Belongs to the methyl-accepting chemotaxis (MCP) protein family.</text>
</comment>
<dbReference type="OrthoDB" id="2493490at2"/>
<dbReference type="Gene3D" id="1.10.287.950">
    <property type="entry name" value="Methyl-accepting chemotaxis protein"/>
    <property type="match status" value="1"/>
</dbReference>
<accession>A0A6I0ES38</accession>
<keyword evidence="5" id="KW-1133">Transmembrane helix</keyword>
<sequence length="553" mass="60939">MVLLKEAKVNEKSLLQRPEASACRELAASLAREMESLLQGKAVEDIEVDIRHIFDNRLKDFEYILLVDPKGKALIHTNRLREGMIFLDPVGKAGVDSLQPLEQVYFRNTGEVLLDASHPVMLQSKKAYTLRVGWAFEQRGIFQKFLTMLALPTIAGIVMMSTLVIGGLQDLLLIGAYTWGIFLITALFTGFSFYNYIQKSLEKTKAATKAINQGDLTKKVDKNSNDELGQIALEMNKISIGLKSIIETVDHSAHIADETSTQLVLSSRQVAYSTEKISTSVDGLVSQTDHQQLQLKSANQLTIDMNQTARDMTVSAEEAILVGKEVADASQAGLQRVDEAKIQMEEITQSVAQTLAVMENLEKEAIQITRITEVINNISAQTQMLALNAAIEAARAGEHGKGFAVVAEEVRKLAEESARSSHSIMTILKNINDQVELSAHSMHVNHQAVETGRMKMNQVNQIMHALDEASTKTRGVLESNQEKAMQLQEKAHQVTNNINSANEMALEIAGDAAKIASVLQEQMAASEEVAASAERTSDVSSELLQLIRRFKIK</sequence>
<evidence type="ECO:0000313" key="9">
    <source>
        <dbReference type="Proteomes" id="UP000468766"/>
    </source>
</evidence>
<evidence type="ECO:0000313" key="8">
    <source>
        <dbReference type="EMBL" id="KAB2953310.1"/>
    </source>
</evidence>
<dbReference type="InterPro" id="IPR003660">
    <property type="entry name" value="HAMP_dom"/>
</dbReference>
<evidence type="ECO:0000256" key="1">
    <source>
        <dbReference type="ARBA" id="ARBA00023224"/>
    </source>
</evidence>
<proteinExistence type="inferred from homology"/>
<keyword evidence="5" id="KW-0812">Transmembrane</keyword>
<dbReference type="Pfam" id="PF00015">
    <property type="entry name" value="MCPsignal"/>
    <property type="match status" value="1"/>
</dbReference>
<evidence type="ECO:0000256" key="5">
    <source>
        <dbReference type="SAM" id="Phobius"/>
    </source>
</evidence>
<feature type="coiled-coil region" evidence="4">
    <location>
        <begin position="477"/>
        <end position="536"/>
    </location>
</feature>
<keyword evidence="9" id="KW-1185">Reference proteome</keyword>
<feature type="transmembrane region" description="Helical" evidence="5">
    <location>
        <begin position="145"/>
        <end position="168"/>
    </location>
</feature>
<feature type="domain" description="HAMP" evidence="7">
    <location>
        <begin position="195"/>
        <end position="247"/>
    </location>
</feature>
<dbReference type="InterPro" id="IPR004089">
    <property type="entry name" value="MCPsignal_dom"/>
</dbReference>
<dbReference type="SUPFAM" id="SSF58104">
    <property type="entry name" value="Methyl-accepting chemotaxis protein (MCP) signaling domain"/>
    <property type="match status" value="1"/>
</dbReference>
<dbReference type="GO" id="GO:0016020">
    <property type="term" value="C:membrane"/>
    <property type="evidence" value="ECO:0007669"/>
    <property type="project" value="InterPro"/>
</dbReference>
<evidence type="ECO:0000259" key="6">
    <source>
        <dbReference type="PROSITE" id="PS50111"/>
    </source>
</evidence>
<dbReference type="SMART" id="SM00283">
    <property type="entry name" value="MA"/>
    <property type="match status" value="1"/>
</dbReference>
<dbReference type="SMART" id="SM00304">
    <property type="entry name" value="HAMP"/>
    <property type="match status" value="1"/>
</dbReference>
<keyword evidence="4" id="KW-0175">Coiled coil</keyword>
<reference evidence="8 9" key="1">
    <citation type="submission" date="2019-10" db="EMBL/GenBank/DDBJ databases">
        <title>Whole-genome sequence of the extremophile Heliorestis acidaminivorans DSM 24790.</title>
        <authorList>
            <person name="Kyndt J.A."/>
            <person name="Meyer T.E."/>
        </authorList>
    </citation>
    <scope>NUCLEOTIDE SEQUENCE [LARGE SCALE GENOMIC DNA]</scope>
    <source>
        <strain evidence="8 9">DSM 24790</strain>
    </source>
</reference>
<dbReference type="Pfam" id="PF00672">
    <property type="entry name" value="HAMP"/>
    <property type="match status" value="1"/>
</dbReference>
<dbReference type="PROSITE" id="PS50111">
    <property type="entry name" value="CHEMOTAXIS_TRANSDUC_2"/>
    <property type="match status" value="1"/>
</dbReference>
<dbReference type="AlphaFoldDB" id="A0A6I0ES38"/>
<organism evidence="8 9">
    <name type="scientific">Heliorestis acidaminivorans</name>
    <dbReference type="NCBI Taxonomy" id="553427"/>
    <lineage>
        <taxon>Bacteria</taxon>
        <taxon>Bacillati</taxon>
        <taxon>Bacillota</taxon>
        <taxon>Clostridia</taxon>
        <taxon>Eubacteriales</taxon>
        <taxon>Heliobacteriaceae</taxon>
        <taxon>Heliorestis</taxon>
    </lineage>
</organism>
<keyword evidence="1 3" id="KW-0807">Transducer</keyword>
<evidence type="ECO:0000256" key="4">
    <source>
        <dbReference type="SAM" id="Coils"/>
    </source>
</evidence>